<sequence length="123" mass="13776">MKKSIIIIALTSISTLSFAQIKPAKQKLASVAPRADQSAPTDTFKFTYKEAQLLFQLLEEDKKFYSLSDDISGRKANTIYIPRADSIQRILARQAKTFEDKRQLATKLKAIADSAKKATIKKP</sequence>
<organism evidence="2 3">
    <name type="scientific">Mucilaginibacter xinganensis</name>
    <dbReference type="NCBI Taxonomy" id="1234841"/>
    <lineage>
        <taxon>Bacteria</taxon>
        <taxon>Pseudomonadati</taxon>
        <taxon>Bacteroidota</taxon>
        <taxon>Sphingobacteriia</taxon>
        <taxon>Sphingobacteriales</taxon>
        <taxon>Sphingobacteriaceae</taxon>
        <taxon>Mucilaginibacter</taxon>
    </lineage>
</organism>
<name>A0A223NX74_9SPHI</name>
<proteinExistence type="predicted"/>
<feature type="chain" id="PRO_5013302124" evidence="1">
    <location>
        <begin position="20"/>
        <end position="123"/>
    </location>
</feature>
<gene>
    <name evidence="2" type="ORF">MuYL_2539</name>
</gene>
<feature type="signal peptide" evidence="1">
    <location>
        <begin position="1"/>
        <end position="19"/>
    </location>
</feature>
<accession>A0A223NX74</accession>
<evidence type="ECO:0000313" key="3">
    <source>
        <dbReference type="Proteomes" id="UP000215002"/>
    </source>
</evidence>
<dbReference type="AlphaFoldDB" id="A0A223NX74"/>
<dbReference type="Proteomes" id="UP000215002">
    <property type="component" value="Chromosome"/>
</dbReference>
<keyword evidence="3" id="KW-1185">Reference proteome</keyword>
<dbReference type="RefSeq" id="WP_094570786.1">
    <property type="nucleotide sequence ID" value="NZ_CP022743.1"/>
</dbReference>
<dbReference type="EMBL" id="CP022743">
    <property type="protein sequence ID" value="ASU34426.1"/>
    <property type="molecule type" value="Genomic_DNA"/>
</dbReference>
<protein>
    <submittedName>
        <fullName evidence="2">Uncharacterized protein</fullName>
    </submittedName>
</protein>
<keyword evidence="1" id="KW-0732">Signal</keyword>
<evidence type="ECO:0000313" key="2">
    <source>
        <dbReference type="EMBL" id="ASU34426.1"/>
    </source>
</evidence>
<dbReference type="KEGG" id="muc:MuYL_2539"/>
<reference evidence="2 3" key="1">
    <citation type="submission" date="2017-08" db="EMBL/GenBank/DDBJ databases">
        <title>Complete genome sequence of Mucilaginibacter sp. strain BJC16-A31.</title>
        <authorList>
            <consortium name="Henan University of Science and Technology"/>
            <person name="You X."/>
        </authorList>
    </citation>
    <scope>NUCLEOTIDE SEQUENCE [LARGE SCALE GENOMIC DNA]</scope>
    <source>
        <strain evidence="2 3">BJC16-A31</strain>
    </source>
</reference>
<evidence type="ECO:0000256" key="1">
    <source>
        <dbReference type="SAM" id="SignalP"/>
    </source>
</evidence>